<protein>
    <submittedName>
        <fullName evidence="4">Alpha/beta hydrolase</fullName>
    </submittedName>
</protein>
<evidence type="ECO:0000256" key="2">
    <source>
        <dbReference type="SAM" id="SignalP"/>
    </source>
</evidence>
<dbReference type="InterPro" id="IPR029058">
    <property type="entry name" value="AB_hydrolase_fold"/>
</dbReference>
<gene>
    <name evidence="4" type="ORF">J8F10_18925</name>
</gene>
<dbReference type="Proteomes" id="UP000676565">
    <property type="component" value="Unassembled WGS sequence"/>
</dbReference>
<dbReference type="EMBL" id="JAGKQQ010000001">
    <property type="protein sequence ID" value="MBP3957323.1"/>
    <property type="molecule type" value="Genomic_DNA"/>
</dbReference>
<dbReference type="GO" id="GO:0016787">
    <property type="term" value="F:hydrolase activity"/>
    <property type="evidence" value="ECO:0007669"/>
    <property type="project" value="UniProtKB-KW"/>
</dbReference>
<evidence type="ECO:0000259" key="3">
    <source>
        <dbReference type="Pfam" id="PF12697"/>
    </source>
</evidence>
<dbReference type="PANTHER" id="PTHR43798">
    <property type="entry name" value="MONOACYLGLYCEROL LIPASE"/>
    <property type="match status" value="1"/>
</dbReference>
<reference evidence="4 5" key="1">
    <citation type="submission" date="2021-04" db="EMBL/GenBank/DDBJ databases">
        <authorList>
            <person name="Ivanova A."/>
        </authorList>
    </citation>
    <scope>NUCLEOTIDE SEQUENCE [LARGE SCALE GENOMIC DNA]</scope>
    <source>
        <strain evidence="4 5">G18</strain>
    </source>
</reference>
<evidence type="ECO:0000313" key="4">
    <source>
        <dbReference type="EMBL" id="MBP3957323.1"/>
    </source>
</evidence>
<accession>A0ABS5BUG1</accession>
<dbReference type="SUPFAM" id="SSF53474">
    <property type="entry name" value="alpha/beta-Hydrolases"/>
    <property type="match status" value="1"/>
</dbReference>
<dbReference type="RefSeq" id="WP_210656271.1">
    <property type="nucleotide sequence ID" value="NZ_JAGKQQ010000001.1"/>
</dbReference>
<sequence length="291" mass="30872">MNLRFIGAASSIACLFLASAAAGDEPVKKTVKAGDGLSIACDVRGKGDTALVFLHGWGGDREYWKNQADAFAPEYTVVTVDQAGHGASGTDRKAWTVEALAGDVEAVVKDLKLNRVILVGHSMGGPVALLAAKRLPGTVVAVVGVDTLQDAEMKRPEEMVKALTAGLEKDFKETVGGMAGGLLPEKSDAKLKEWLGTKAASREPAIAIALIKDLFALDQKKAFKEAGVPVRCINSAGGFPFFTPTAVETNKKYADYDAVTIADVGHYPMLEKPKEFNEKLRDVLKGLAAKK</sequence>
<dbReference type="InterPro" id="IPR050266">
    <property type="entry name" value="AB_hydrolase_sf"/>
</dbReference>
<dbReference type="Pfam" id="PF12697">
    <property type="entry name" value="Abhydrolase_6"/>
    <property type="match status" value="1"/>
</dbReference>
<comment type="caution">
    <text evidence="4">The sequence shown here is derived from an EMBL/GenBank/DDBJ whole genome shotgun (WGS) entry which is preliminary data.</text>
</comment>
<feature type="signal peptide" evidence="2">
    <location>
        <begin position="1"/>
        <end position="20"/>
    </location>
</feature>
<keyword evidence="1 4" id="KW-0378">Hydrolase</keyword>
<evidence type="ECO:0000313" key="5">
    <source>
        <dbReference type="Proteomes" id="UP000676565"/>
    </source>
</evidence>
<name>A0ABS5BUG1_9BACT</name>
<feature type="domain" description="AB hydrolase-1" evidence="3">
    <location>
        <begin position="51"/>
        <end position="278"/>
    </location>
</feature>
<keyword evidence="5" id="KW-1185">Reference proteome</keyword>
<organism evidence="4 5">
    <name type="scientific">Gemmata palustris</name>
    <dbReference type="NCBI Taxonomy" id="2822762"/>
    <lineage>
        <taxon>Bacteria</taxon>
        <taxon>Pseudomonadati</taxon>
        <taxon>Planctomycetota</taxon>
        <taxon>Planctomycetia</taxon>
        <taxon>Gemmatales</taxon>
        <taxon>Gemmataceae</taxon>
        <taxon>Gemmata</taxon>
    </lineage>
</organism>
<dbReference type="Gene3D" id="3.40.50.1820">
    <property type="entry name" value="alpha/beta hydrolase"/>
    <property type="match status" value="1"/>
</dbReference>
<feature type="chain" id="PRO_5046385993" evidence="2">
    <location>
        <begin position="21"/>
        <end position="291"/>
    </location>
</feature>
<dbReference type="InterPro" id="IPR000073">
    <property type="entry name" value="AB_hydrolase_1"/>
</dbReference>
<evidence type="ECO:0000256" key="1">
    <source>
        <dbReference type="ARBA" id="ARBA00022801"/>
    </source>
</evidence>
<dbReference type="PANTHER" id="PTHR43798:SF31">
    <property type="entry name" value="AB HYDROLASE SUPERFAMILY PROTEIN YCLE"/>
    <property type="match status" value="1"/>
</dbReference>
<proteinExistence type="predicted"/>
<keyword evidence="2" id="KW-0732">Signal</keyword>